<evidence type="ECO:0000256" key="1">
    <source>
        <dbReference type="SAM" id="MobiDB-lite"/>
    </source>
</evidence>
<dbReference type="Proteomes" id="UP000265631">
    <property type="component" value="Unassembled WGS sequence"/>
</dbReference>
<proteinExistence type="predicted"/>
<keyword evidence="3" id="KW-1185">Reference proteome</keyword>
<evidence type="ECO:0000313" key="2">
    <source>
        <dbReference type="EMBL" id="RFN47755.1"/>
    </source>
</evidence>
<comment type="caution">
    <text evidence="2">The sequence shown here is derived from an EMBL/GenBank/DDBJ whole genome shotgun (WGS) entry which is preliminary data.</text>
</comment>
<feature type="compositionally biased region" description="Low complexity" evidence="1">
    <location>
        <begin position="22"/>
        <end position="32"/>
    </location>
</feature>
<name>A0A395MJA8_9HYPO</name>
<evidence type="ECO:0000313" key="3">
    <source>
        <dbReference type="Proteomes" id="UP000265631"/>
    </source>
</evidence>
<feature type="region of interest" description="Disordered" evidence="1">
    <location>
        <begin position="1"/>
        <end position="43"/>
    </location>
</feature>
<dbReference type="EMBL" id="PXXK01000235">
    <property type="protein sequence ID" value="RFN47755.1"/>
    <property type="molecule type" value="Genomic_DNA"/>
</dbReference>
<reference evidence="2 3" key="1">
    <citation type="journal article" date="2018" name="PLoS Pathog.">
        <title>Evolution of structural diversity of trichothecenes, a family of toxins produced by plant pathogenic and entomopathogenic fungi.</title>
        <authorList>
            <person name="Proctor R.H."/>
            <person name="McCormick S.P."/>
            <person name="Kim H.S."/>
            <person name="Cardoza R.E."/>
            <person name="Stanley A.M."/>
            <person name="Lindo L."/>
            <person name="Kelly A."/>
            <person name="Brown D.W."/>
            <person name="Lee T."/>
            <person name="Vaughan M.M."/>
            <person name="Alexander N.J."/>
            <person name="Busman M."/>
            <person name="Gutierrez S."/>
        </authorList>
    </citation>
    <scope>NUCLEOTIDE SEQUENCE [LARGE SCALE GENOMIC DNA]</scope>
    <source>
        <strain evidence="2 3">NRRL 13405</strain>
    </source>
</reference>
<protein>
    <submittedName>
        <fullName evidence="2">Uncharacterized protein</fullName>
    </submittedName>
</protein>
<sequence>MDQATDPANKDSSAERKPPAPAASSSSTVTESTESEEIPYDSISTPDMINAYNALVDVEGDTHAVIVEAHRAFMDGTNNKLFVKRTIPSAKAAMKFRDYIFSVFLGGHDEVDEGEDDSLAVRISMAHDFSRLNSDLVIGIFISLNKEMKKSMSKAQC</sequence>
<accession>A0A395MJA8</accession>
<organism evidence="2 3">
    <name type="scientific">Fusarium flagelliforme</name>
    <dbReference type="NCBI Taxonomy" id="2675880"/>
    <lineage>
        <taxon>Eukaryota</taxon>
        <taxon>Fungi</taxon>
        <taxon>Dikarya</taxon>
        <taxon>Ascomycota</taxon>
        <taxon>Pezizomycotina</taxon>
        <taxon>Sordariomycetes</taxon>
        <taxon>Hypocreomycetidae</taxon>
        <taxon>Hypocreales</taxon>
        <taxon>Nectriaceae</taxon>
        <taxon>Fusarium</taxon>
        <taxon>Fusarium incarnatum-equiseti species complex</taxon>
    </lineage>
</organism>
<dbReference type="AlphaFoldDB" id="A0A395MJA8"/>
<gene>
    <name evidence="2" type="ORF">FIE12Z_7951</name>
</gene>
<feature type="compositionally biased region" description="Basic and acidic residues" evidence="1">
    <location>
        <begin position="8"/>
        <end position="18"/>
    </location>
</feature>